<feature type="coiled-coil region" evidence="1">
    <location>
        <begin position="55"/>
        <end position="89"/>
    </location>
</feature>
<gene>
    <name evidence="2" type="ORF">XELAEV_18026937mg</name>
</gene>
<name>A0A974CVD8_XENLA</name>
<evidence type="ECO:0000256" key="1">
    <source>
        <dbReference type="SAM" id="Coils"/>
    </source>
</evidence>
<dbReference type="Proteomes" id="UP000694892">
    <property type="component" value="Chromosome 5L"/>
</dbReference>
<evidence type="ECO:0008006" key="4">
    <source>
        <dbReference type="Google" id="ProtNLM"/>
    </source>
</evidence>
<dbReference type="PANTHER" id="PTHR11505">
    <property type="entry name" value="L1 TRANSPOSABLE ELEMENT-RELATED"/>
    <property type="match status" value="1"/>
</dbReference>
<evidence type="ECO:0000313" key="3">
    <source>
        <dbReference type="Proteomes" id="UP000694892"/>
    </source>
</evidence>
<dbReference type="InterPro" id="IPR004244">
    <property type="entry name" value="Transposase_22"/>
</dbReference>
<reference evidence="3" key="1">
    <citation type="journal article" date="2016" name="Nature">
        <title>Genome evolution in the allotetraploid frog Xenopus laevis.</title>
        <authorList>
            <person name="Session A.M."/>
            <person name="Uno Y."/>
            <person name="Kwon T."/>
            <person name="Chapman J.A."/>
            <person name="Toyoda A."/>
            <person name="Takahashi S."/>
            <person name="Fukui A."/>
            <person name="Hikosaka A."/>
            <person name="Suzuki A."/>
            <person name="Kondo M."/>
            <person name="van Heeringen S.J."/>
            <person name="Quigley I."/>
            <person name="Heinz S."/>
            <person name="Ogino H."/>
            <person name="Ochi H."/>
            <person name="Hellsten U."/>
            <person name="Lyons J.B."/>
            <person name="Simakov O."/>
            <person name="Putnam N."/>
            <person name="Stites J."/>
            <person name="Kuroki Y."/>
            <person name="Tanaka T."/>
            <person name="Michiue T."/>
            <person name="Watanabe M."/>
            <person name="Bogdanovic O."/>
            <person name="Lister R."/>
            <person name="Georgiou G."/>
            <person name="Paranjpe S.S."/>
            <person name="van Kruijsbergen I."/>
            <person name="Shu S."/>
            <person name="Carlson J."/>
            <person name="Kinoshita T."/>
            <person name="Ohta Y."/>
            <person name="Mawaribuchi S."/>
            <person name="Jenkins J."/>
            <person name="Grimwood J."/>
            <person name="Schmutz J."/>
            <person name="Mitros T."/>
            <person name="Mozaffari S.V."/>
            <person name="Suzuki Y."/>
            <person name="Haramoto Y."/>
            <person name="Yamamoto T.S."/>
            <person name="Takagi C."/>
            <person name="Heald R."/>
            <person name="Miller K."/>
            <person name="Haudenschild C."/>
            <person name="Kitzman J."/>
            <person name="Nakayama T."/>
            <person name="Izutsu Y."/>
            <person name="Robert J."/>
            <person name="Fortriede J."/>
            <person name="Burns K."/>
            <person name="Lotay V."/>
            <person name="Karimi K."/>
            <person name="Yasuoka Y."/>
            <person name="Dichmann D.S."/>
            <person name="Flajnik M.F."/>
            <person name="Houston D.W."/>
            <person name="Shendure J."/>
            <person name="DuPasquier L."/>
            <person name="Vize P.D."/>
            <person name="Zorn A.M."/>
            <person name="Ito M."/>
            <person name="Marcotte E.M."/>
            <person name="Wallingford J.B."/>
            <person name="Ito Y."/>
            <person name="Asashima M."/>
            <person name="Ueno N."/>
            <person name="Matsuda Y."/>
            <person name="Veenstra G.J."/>
            <person name="Fujiyama A."/>
            <person name="Harland R.M."/>
            <person name="Taira M."/>
            <person name="Rokhsar D.S."/>
        </authorList>
    </citation>
    <scope>NUCLEOTIDE SEQUENCE [LARGE SCALE GENOMIC DNA]</scope>
    <source>
        <strain evidence="3">J</strain>
    </source>
</reference>
<accession>A0A974CVD8</accession>
<proteinExistence type="predicted"/>
<dbReference type="OMA" id="CSKMNTH"/>
<evidence type="ECO:0000313" key="2">
    <source>
        <dbReference type="EMBL" id="OCT80128.1"/>
    </source>
</evidence>
<dbReference type="EMBL" id="CM004474">
    <property type="protein sequence ID" value="OCT80128.1"/>
    <property type="molecule type" value="Genomic_DNA"/>
</dbReference>
<keyword evidence="1" id="KW-0175">Coiled coil</keyword>
<dbReference type="AlphaFoldDB" id="A0A974CVD8"/>
<organism evidence="2 3">
    <name type="scientific">Xenopus laevis</name>
    <name type="common">African clawed frog</name>
    <dbReference type="NCBI Taxonomy" id="8355"/>
    <lineage>
        <taxon>Eukaryota</taxon>
        <taxon>Metazoa</taxon>
        <taxon>Chordata</taxon>
        <taxon>Craniata</taxon>
        <taxon>Vertebrata</taxon>
        <taxon>Euteleostomi</taxon>
        <taxon>Amphibia</taxon>
        <taxon>Batrachia</taxon>
        <taxon>Anura</taxon>
        <taxon>Pipoidea</taxon>
        <taxon>Pipidae</taxon>
        <taxon>Xenopodinae</taxon>
        <taxon>Xenopus</taxon>
        <taxon>Xenopus</taxon>
    </lineage>
</organism>
<protein>
    <recommendedName>
        <fullName evidence="4">L1 transposable element RRM domain-containing protein</fullName>
    </recommendedName>
</protein>
<sequence length="209" mass="24201">MSSKANGRTYEKPLINPVIESTIAKAIDKLQIKITNISEKLSTHDKLFGELQDMVSQLQDDRIDSSSRLDSLEKQNQVLKLKLDDLENRSRRNNLGFINMPESFQNDSLNTLISKTIPLKHGLPQECQSFEIERLHRIGPPKDLQTMRPRTVIVKYLDYSDKNRLFQAYKKLNTLDVEGNKMLICQDYSLLLSQKRKEFCQSLANLLIY</sequence>
<dbReference type="Gene3D" id="3.30.70.1820">
    <property type="entry name" value="L1 transposable element, RRM domain"/>
    <property type="match status" value="1"/>
</dbReference>